<accession>G5EQI3</accession>
<dbReference type="InterPro" id="IPR009899">
    <property type="entry name" value="ArdA"/>
</dbReference>
<dbReference type="HOGENOM" id="CLU_2481377_0_0_11"/>
<dbReference type="EMBL" id="ACSB01000005">
    <property type="protein sequence ID" value="EHB88764.1"/>
    <property type="molecule type" value="Genomic_DNA"/>
</dbReference>
<sequence length="87" mass="9947">MSPSTAASWGDLYEEVGEVQWGVLLAWVETGCYVADVDGLPCASDFEDRYCGFWDSENDYSAHLAEEMCIWDEIPEHLHSYFDIDAW</sequence>
<evidence type="ECO:0000313" key="1">
    <source>
        <dbReference type="EMBL" id="EHB88764.1"/>
    </source>
</evidence>
<name>G5EQI3_9MICC</name>
<dbReference type="InterPro" id="IPR041893">
    <property type="entry name" value="ArdA_dom3"/>
</dbReference>
<evidence type="ECO:0000313" key="2">
    <source>
        <dbReference type="Proteomes" id="UP000004897"/>
    </source>
</evidence>
<dbReference type="Pfam" id="PF07275">
    <property type="entry name" value="ArdA"/>
    <property type="match status" value="1"/>
</dbReference>
<organism evidence="1 2">
    <name type="scientific">Rothia mucilaginosa M508</name>
    <dbReference type="NCBI Taxonomy" id="563033"/>
    <lineage>
        <taxon>Bacteria</taxon>
        <taxon>Bacillati</taxon>
        <taxon>Actinomycetota</taxon>
        <taxon>Actinomycetes</taxon>
        <taxon>Micrococcales</taxon>
        <taxon>Micrococcaceae</taxon>
        <taxon>Rothia</taxon>
    </lineage>
</organism>
<dbReference type="Proteomes" id="UP000004897">
    <property type="component" value="Unassembled WGS sequence"/>
</dbReference>
<dbReference type="PATRIC" id="fig|563033.4.peg.538"/>
<gene>
    <name evidence="1" type="ORF">HMPREF0737_00543</name>
</gene>
<comment type="caution">
    <text evidence="1">The sequence shown here is derived from an EMBL/GenBank/DDBJ whole genome shotgun (WGS) entry which is preliminary data.</text>
</comment>
<dbReference type="AlphaFoldDB" id="G5EQI3"/>
<proteinExistence type="predicted"/>
<dbReference type="Gene3D" id="1.10.10.1190">
    <property type="entry name" value="Antirestriction protein ArdA, domain 3"/>
    <property type="match status" value="1"/>
</dbReference>
<reference evidence="1 2" key="1">
    <citation type="submission" date="2011-08" db="EMBL/GenBank/DDBJ databases">
        <title>The Genome Sequence of Rothia mucilaginosa M508.</title>
        <authorList>
            <consortium name="The Broad Institute Genome Sequencing Platform"/>
            <consortium name="The Broad Institute Genome Sequencing Center for Infectious Disease"/>
            <person name="Earl A."/>
            <person name="Ward D."/>
            <person name="Feldgarden M."/>
            <person name="Gevers D."/>
            <person name="Sibley C.D."/>
            <person name="Field T.R."/>
            <person name="Grinwis M."/>
            <person name="Eshaghurshan C.S."/>
            <person name="Surette M.G."/>
            <person name="Young S.K."/>
            <person name="Zeng Q."/>
            <person name="Gargeya S."/>
            <person name="Fitzgerald M."/>
            <person name="Haas B."/>
            <person name="Abouelleil A."/>
            <person name="Alvarado L."/>
            <person name="Arachchi H.M."/>
            <person name="Berlin A."/>
            <person name="Brown A."/>
            <person name="Chapman S.B."/>
            <person name="Chen Z."/>
            <person name="Dunbar C."/>
            <person name="Freedman E."/>
            <person name="Gearin G."/>
            <person name="Gellesch M."/>
            <person name="Goldberg J."/>
            <person name="Griggs A."/>
            <person name="Gujja S."/>
            <person name="Heiman D."/>
            <person name="Howarth C."/>
            <person name="Larson L."/>
            <person name="Lui A."/>
            <person name="MacDonald P.J.P."/>
            <person name="Montmayeur A."/>
            <person name="Murphy C."/>
            <person name="Neiman D."/>
            <person name="Pearson M."/>
            <person name="Priest M."/>
            <person name="Roberts A."/>
            <person name="Saif S."/>
            <person name="Shea T."/>
            <person name="Shenoy N."/>
            <person name="Sisk P."/>
            <person name="Stolte C."/>
            <person name="Sykes S."/>
            <person name="Wortman J."/>
            <person name="Nusbaum C."/>
            <person name="Birren B."/>
        </authorList>
    </citation>
    <scope>NUCLEOTIDE SEQUENCE [LARGE SCALE GENOMIC DNA]</scope>
    <source>
        <strain evidence="1 2">M508</strain>
    </source>
</reference>
<protein>
    <submittedName>
        <fullName evidence="1">Uncharacterized protein</fullName>
    </submittedName>
</protein>